<protein>
    <recommendedName>
        <fullName evidence="3">Restriction endonuclease</fullName>
    </recommendedName>
</protein>
<reference evidence="1 2" key="1">
    <citation type="submission" date="2020-10" db="EMBL/GenBank/DDBJ databases">
        <title>Connecting structure to function with the recovery of over 1000 high-quality activated sludge metagenome-assembled genomes encoding full-length rRNA genes using long-read sequencing.</title>
        <authorList>
            <person name="Singleton C.M."/>
            <person name="Petriglieri F."/>
            <person name="Kristensen J.M."/>
            <person name="Kirkegaard R.H."/>
            <person name="Michaelsen T.Y."/>
            <person name="Andersen M.H."/>
            <person name="Karst S.M."/>
            <person name="Dueholm M.S."/>
            <person name="Nielsen P.H."/>
            <person name="Albertsen M."/>
        </authorList>
    </citation>
    <scope>NUCLEOTIDE SEQUENCE [LARGE SCALE GENOMIC DNA]</scope>
    <source>
        <strain evidence="1">Fred_18-Q3-R57-64_BAT3C.720</strain>
    </source>
</reference>
<sequence>MPLRFEVDYNDPAVSFDPLVDEVFSELTSTFIAMPRGDGFIDYGTFEQGYQALKRETDAFVNVNPKTVEAAVMAKPIALIVFRAILGFTPPEWAYVTSEITGVTIDQGAARSIDRNIRLRPLTPRSLGTSLTDRRIQSMITAGVSTLLAGATVEVPAVLHRLDKADTREGLRSLQPLAELGVPYPVLLYERFLGRPFATHRDSVSELVGEVVEGAIKDVLTAARVSFRETKRAERINGFDQAPHFIIPDESNPAALIEAKLTEDDGTARDKVARVQRLRELRNQSGRDYDVIACIAGRGFKVRAEDMRRLLQATCGKVFTLSTMHLLVEHTRIREYRVR</sequence>
<dbReference type="EMBL" id="JADJOT010000001">
    <property type="protein sequence ID" value="MBK7952635.1"/>
    <property type="molecule type" value="Genomic_DNA"/>
</dbReference>
<dbReference type="AlphaFoldDB" id="A0A935T458"/>
<evidence type="ECO:0008006" key="3">
    <source>
        <dbReference type="Google" id="ProtNLM"/>
    </source>
</evidence>
<organism evidence="1 2">
    <name type="scientific">Candidatus Accumulibacter affinis</name>
    <dbReference type="NCBI Taxonomy" id="2954384"/>
    <lineage>
        <taxon>Bacteria</taxon>
        <taxon>Pseudomonadati</taxon>
        <taxon>Pseudomonadota</taxon>
        <taxon>Betaproteobacteria</taxon>
        <taxon>Candidatus Accumulibacter</taxon>
    </lineage>
</organism>
<proteinExistence type="predicted"/>
<comment type="caution">
    <text evidence="1">The sequence shown here is derived from an EMBL/GenBank/DDBJ whole genome shotgun (WGS) entry which is preliminary data.</text>
</comment>
<evidence type="ECO:0000313" key="1">
    <source>
        <dbReference type="EMBL" id="MBK7952635.1"/>
    </source>
</evidence>
<dbReference type="Proteomes" id="UP000706151">
    <property type="component" value="Unassembled WGS sequence"/>
</dbReference>
<evidence type="ECO:0000313" key="2">
    <source>
        <dbReference type="Proteomes" id="UP000706151"/>
    </source>
</evidence>
<gene>
    <name evidence="1" type="ORF">IPK02_00960</name>
</gene>
<accession>A0A935T458</accession>
<name>A0A935T458_9PROT</name>